<sequence>MANLFLLSLLLIPQDSPWVDTRRGTLPLVLSAPHGGSEKPASMADRTYGILKQDSGTREILFGLADAIELRTGRRPFLVASNLHRVKLDPNREVEEAAQGDEKSIAAWTAYHGALEEAGQEAKALGGGRALVLDIHGHGHPEDWTELGHAVSAAILAKPDGELEDAGWIRGSTSLGAYFEKAGLRAVPSPSIPHPDGKAYFTGGYITRRHRGEGLRSI</sequence>
<feature type="non-terminal residue" evidence="1">
    <location>
        <position position="218"/>
    </location>
</feature>
<accession>A0A382TTX7</accession>
<name>A0A382TTX7_9ZZZZ</name>
<reference evidence="1" key="1">
    <citation type="submission" date="2018-05" db="EMBL/GenBank/DDBJ databases">
        <authorList>
            <person name="Lanie J.A."/>
            <person name="Ng W.-L."/>
            <person name="Kazmierczak K.M."/>
            <person name="Andrzejewski T.M."/>
            <person name="Davidsen T.M."/>
            <person name="Wayne K.J."/>
            <person name="Tettelin H."/>
            <person name="Glass J.I."/>
            <person name="Rusch D."/>
            <person name="Podicherti R."/>
            <person name="Tsui H.-C.T."/>
            <person name="Winkler M.E."/>
        </authorList>
    </citation>
    <scope>NUCLEOTIDE SEQUENCE</scope>
</reference>
<dbReference type="Gene3D" id="3.40.630.40">
    <property type="entry name" value="Zn-dependent exopeptidases"/>
    <property type="match status" value="1"/>
</dbReference>
<protein>
    <recommendedName>
        <fullName evidence="2">N-formylglutamate amidohydrolase</fullName>
    </recommendedName>
</protein>
<organism evidence="1">
    <name type="scientific">marine metagenome</name>
    <dbReference type="NCBI Taxonomy" id="408172"/>
    <lineage>
        <taxon>unclassified sequences</taxon>
        <taxon>metagenomes</taxon>
        <taxon>ecological metagenomes</taxon>
    </lineage>
</organism>
<gene>
    <name evidence="1" type="ORF">METZ01_LOCUS377931</name>
</gene>
<dbReference type="EMBL" id="UINC01138871">
    <property type="protein sequence ID" value="SVD25077.1"/>
    <property type="molecule type" value="Genomic_DNA"/>
</dbReference>
<evidence type="ECO:0000313" key="1">
    <source>
        <dbReference type="EMBL" id="SVD25077.1"/>
    </source>
</evidence>
<dbReference type="AlphaFoldDB" id="A0A382TTX7"/>
<proteinExistence type="predicted"/>
<dbReference type="SUPFAM" id="SSF53187">
    <property type="entry name" value="Zn-dependent exopeptidases"/>
    <property type="match status" value="1"/>
</dbReference>
<evidence type="ECO:0008006" key="2">
    <source>
        <dbReference type="Google" id="ProtNLM"/>
    </source>
</evidence>